<comment type="caution">
    <text evidence="1">The sequence shown here is derived from an EMBL/GenBank/DDBJ whole genome shotgun (WGS) entry which is preliminary data.</text>
</comment>
<evidence type="ECO:0000313" key="2">
    <source>
        <dbReference type="Proteomes" id="UP000326396"/>
    </source>
</evidence>
<protein>
    <submittedName>
        <fullName evidence="1">Uncharacterized protein</fullName>
    </submittedName>
</protein>
<keyword evidence="2" id="KW-1185">Reference proteome</keyword>
<evidence type="ECO:0000313" key="1">
    <source>
        <dbReference type="EMBL" id="KAD3068656.1"/>
    </source>
</evidence>
<sequence>MDVEQIEQSFVADRRRVAVDASCRELRERWSEERIDCRRVDMTVVIVEDIVPRNSRGLALKHGLACTQKASPFAKS</sequence>
<proteinExistence type="predicted"/>
<organism evidence="1 2">
    <name type="scientific">Mikania micrantha</name>
    <name type="common">bitter vine</name>
    <dbReference type="NCBI Taxonomy" id="192012"/>
    <lineage>
        <taxon>Eukaryota</taxon>
        <taxon>Viridiplantae</taxon>
        <taxon>Streptophyta</taxon>
        <taxon>Embryophyta</taxon>
        <taxon>Tracheophyta</taxon>
        <taxon>Spermatophyta</taxon>
        <taxon>Magnoliopsida</taxon>
        <taxon>eudicotyledons</taxon>
        <taxon>Gunneridae</taxon>
        <taxon>Pentapetalae</taxon>
        <taxon>asterids</taxon>
        <taxon>campanulids</taxon>
        <taxon>Asterales</taxon>
        <taxon>Asteraceae</taxon>
        <taxon>Asteroideae</taxon>
        <taxon>Heliantheae alliance</taxon>
        <taxon>Eupatorieae</taxon>
        <taxon>Mikania</taxon>
    </lineage>
</organism>
<name>A0A5N6M507_9ASTR</name>
<dbReference type="Proteomes" id="UP000326396">
    <property type="component" value="Linkage Group LG7"/>
</dbReference>
<dbReference type="EMBL" id="SZYD01000017">
    <property type="protein sequence ID" value="KAD3068656.1"/>
    <property type="molecule type" value="Genomic_DNA"/>
</dbReference>
<gene>
    <name evidence="1" type="ORF">E3N88_36536</name>
</gene>
<accession>A0A5N6M507</accession>
<reference evidence="1 2" key="1">
    <citation type="submission" date="2019-05" db="EMBL/GenBank/DDBJ databases">
        <title>Mikania micrantha, genome provides insights into the molecular mechanism of rapid growth.</title>
        <authorList>
            <person name="Liu B."/>
        </authorList>
    </citation>
    <scope>NUCLEOTIDE SEQUENCE [LARGE SCALE GENOMIC DNA]</scope>
    <source>
        <strain evidence="1">NLD-2019</strain>
        <tissue evidence="1">Leaf</tissue>
    </source>
</reference>
<dbReference type="AlphaFoldDB" id="A0A5N6M507"/>